<dbReference type="OrthoDB" id="9813771at2"/>
<dbReference type="InterPro" id="IPR036956">
    <property type="entry name" value="Impact_N_sf"/>
</dbReference>
<evidence type="ECO:0008006" key="6">
    <source>
        <dbReference type="Google" id="ProtNLM"/>
    </source>
</evidence>
<dbReference type="SUPFAM" id="SSF54980">
    <property type="entry name" value="EF-G C-terminal domain-like"/>
    <property type="match status" value="1"/>
</dbReference>
<dbReference type="STRING" id="391735.Veis_3817"/>
<dbReference type="KEGG" id="vei:Veis_3817"/>
<dbReference type="GeneID" id="76462182"/>
<dbReference type="PANTHER" id="PTHR16301">
    <property type="entry name" value="IMPACT-RELATED"/>
    <property type="match status" value="1"/>
</dbReference>
<dbReference type="InterPro" id="IPR035647">
    <property type="entry name" value="EFG_III/V"/>
</dbReference>
<dbReference type="Gene3D" id="3.30.230.30">
    <property type="entry name" value="Impact, N-terminal domain"/>
    <property type="match status" value="1"/>
</dbReference>
<evidence type="ECO:0000313" key="4">
    <source>
        <dbReference type="EMBL" id="ABM59526.1"/>
    </source>
</evidence>
<dbReference type="InterPro" id="IPR023582">
    <property type="entry name" value="Impact"/>
</dbReference>
<dbReference type="GO" id="GO:0032561">
    <property type="term" value="F:guanyl ribonucleotide binding"/>
    <property type="evidence" value="ECO:0007669"/>
    <property type="project" value="UniProtKB-ARBA"/>
</dbReference>
<dbReference type="RefSeq" id="WP_011811514.1">
    <property type="nucleotide sequence ID" value="NC_008786.1"/>
</dbReference>
<dbReference type="GO" id="GO:0006446">
    <property type="term" value="P:regulation of translational initiation"/>
    <property type="evidence" value="ECO:0007669"/>
    <property type="project" value="TreeGrafter"/>
</dbReference>
<evidence type="ECO:0000259" key="3">
    <source>
        <dbReference type="Pfam" id="PF09186"/>
    </source>
</evidence>
<proteinExistence type="inferred from homology"/>
<dbReference type="Pfam" id="PF09186">
    <property type="entry name" value="DUF1949"/>
    <property type="match status" value="1"/>
</dbReference>
<dbReference type="HOGENOM" id="CLU_083552_0_0_4"/>
<reference evidence="5" key="1">
    <citation type="submission" date="2006-12" db="EMBL/GenBank/DDBJ databases">
        <title>Complete sequence of chromosome 1 of Verminephrobacter eiseniae EF01-2.</title>
        <authorList>
            <person name="Copeland A."/>
            <person name="Lucas S."/>
            <person name="Lapidus A."/>
            <person name="Barry K."/>
            <person name="Detter J.C."/>
            <person name="Glavina del Rio T."/>
            <person name="Dalin E."/>
            <person name="Tice H."/>
            <person name="Pitluck S."/>
            <person name="Chertkov O."/>
            <person name="Brettin T."/>
            <person name="Bruce D."/>
            <person name="Han C."/>
            <person name="Tapia R."/>
            <person name="Gilna P."/>
            <person name="Schmutz J."/>
            <person name="Larimer F."/>
            <person name="Land M."/>
            <person name="Hauser L."/>
            <person name="Kyrpides N."/>
            <person name="Kim E."/>
            <person name="Stahl D."/>
            <person name="Richardson P."/>
        </authorList>
    </citation>
    <scope>NUCLEOTIDE SEQUENCE [LARGE SCALE GENOMIC DNA]</scope>
    <source>
        <strain evidence="5">EF01-2</strain>
    </source>
</reference>
<sequence length="212" mass="22570">MRPAPDTPTARHALAACHTLAAPAHSELIIKKSRFIGCVQPMADRASAQAAVAALWRQHPGAAHVCWALRAGGQSAAVDDGEPGGTAGRPMLQVLQHQALDAVLASVVRYFGGVKLGAGALLRAYTDTIAQALRDAPKVSLQPMQTLHCQLPYALEGWLRREIEAAGAQLLAVQHGARVTLQLRLPQAQAARLMQRVNDNGQGLVQWCPAPR</sequence>
<protein>
    <recommendedName>
        <fullName evidence="6">Impact N-terminal domain-containing protein</fullName>
    </recommendedName>
</protein>
<dbReference type="AlphaFoldDB" id="A1WPG9"/>
<dbReference type="EMBL" id="CP000542">
    <property type="protein sequence ID" value="ABM59526.1"/>
    <property type="molecule type" value="Genomic_DNA"/>
</dbReference>
<organism evidence="4 5">
    <name type="scientific">Verminephrobacter eiseniae (strain EF01-2)</name>
    <dbReference type="NCBI Taxonomy" id="391735"/>
    <lineage>
        <taxon>Bacteria</taxon>
        <taxon>Pseudomonadati</taxon>
        <taxon>Pseudomonadota</taxon>
        <taxon>Betaproteobacteria</taxon>
        <taxon>Burkholderiales</taxon>
        <taxon>Comamonadaceae</taxon>
        <taxon>Verminephrobacter</taxon>
    </lineage>
</organism>
<dbReference type="SUPFAM" id="SSF54211">
    <property type="entry name" value="Ribosomal protein S5 domain 2-like"/>
    <property type="match status" value="1"/>
</dbReference>
<evidence type="ECO:0000256" key="1">
    <source>
        <dbReference type="ARBA" id="ARBA00007665"/>
    </source>
</evidence>
<keyword evidence="5" id="KW-1185">Reference proteome</keyword>
<gene>
    <name evidence="4" type="ordered locus">Veis_3817</name>
</gene>
<dbReference type="PANTHER" id="PTHR16301:SF20">
    <property type="entry name" value="IMPACT FAMILY MEMBER YIGZ"/>
    <property type="match status" value="1"/>
</dbReference>
<name>A1WPG9_VEREI</name>
<evidence type="ECO:0000313" key="5">
    <source>
        <dbReference type="Proteomes" id="UP000000374"/>
    </source>
</evidence>
<dbReference type="Gene3D" id="3.30.70.240">
    <property type="match status" value="1"/>
</dbReference>
<feature type="domain" description="UPF0029" evidence="3">
    <location>
        <begin position="149"/>
        <end position="203"/>
    </location>
</feature>
<comment type="similarity">
    <text evidence="1">Belongs to the IMPACT family.</text>
</comment>
<dbReference type="InterPro" id="IPR001498">
    <property type="entry name" value="Impact_N"/>
</dbReference>
<dbReference type="GO" id="GO:0017111">
    <property type="term" value="F:ribonucleoside triphosphate phosphatase activity"/>
    <property type="evidence" value="ECO:0007669"/>
    <property type="project" value="UniProtKB-ARBA"/>
</dbReference>
<dbReference type="Proteomes" id="UP000000374">
    <property type="component" value="Chromosome"/>
</dbReference>
<evidence type="ECO:0000259" key="2">
    <source>
        <dbReference type="Pfam" id="PF01205"/>
    </source>
</evidence>
<dbReference type="InterPro" id="IPR020568">
    <property type="entry name" value="Ribosomal_Su5_D2-typ_SF"/>
</dbReference>
<dbReference type="eggNOG" id="COG1739">
    <property type="taxonomic scope" value="Bacteria"/>
</dbReference>
<dbReference type="Pfam" id="PF01205">
    <property type="entry name" value="Impact_N"/>
    <property type="match status" value="1"/>
</dbReference>
<dbReference type="GO" id="GO:0005737">
    <property type="term" value="C:cytoplasm"/>
    <property type="evidence" value="ECO:0007669"/>
    <property type="project" value="TreeGrafter"/>
</dbReference>
<feature type="domain" description="Impact N-terminal" evidence="2">
    <location>
        <begin position="31"/>
        <end position="133"/>
    </location>
</feature>
<dbReference type="InterPro" id="IPR015269">
    <property type="entry name" value="UPF0029_Impact_C"/>
</dbReference>
<accession>A1WPG9</accession>